<dbReference type="Pfam" id="PF20086">
    <property type="entry name" value="DUF6478"/>
    <property type="match status" value="1"/>
</dbReference>
<dbReference type="RefSeq" id="WP_110814268.1">
    <property type="nucleotide sequence ID" value="NZ_QJTE01000003.1"/>
</dbReference>
<dbReference type="Proteomes" id="UP000248311">
    <property type="component" value="Unassembled WGS sequence"/>
</dbReference>
<protein>
    <submittedName>
        <fullName evidence="1">Uncharacterized protein</fullName>
    </submittedName>
</protein>
<sequence length="250" mass="27025">MARGGIIGRLGQRRDLRRWQAAAQRAARMPLPGLIAQRQAARTMRAALDRLEHVAARRIAPALPPAQPGTDWVWRPEALLLPLAQRQVEGVASGTALACADGSPGVALFHDDPDEAPEIMLTQGGHAPPLALTLDVYASAAGFVSLVLALPEAACAGLEGRHIIGLRVQLQVEPVGHAVARLNLRQGPEVLQRQLPLAAGTQQVEFDLAELSLLPRPVYEAWIDLILDRPAMTRMVLRDLSLARYPRAPL</sequence>
<evidence type="ECO:0000313" key="2">
    <source>
        <dbReference type="Proteomes" id="UP000248311"/>
    </source>
</evidence>
<dbReference type="AlphaFoldDB" id="A0A318SPR2"/>
<dbReference type="OrthoDB" id="7827015at2"/>
<accession>A0A318SPR2</accession>
<name>A0A318SPR2_9RHOB</name>
<comment type="caution">
    <text evidence="1">The sequence shown here is derived from an EMBL/GenBank/DDBJ whole genome shotgun (WGS) entry which is preliminary data.</text>
</comment>
<evidence type="ECO:0000313" key="1">
    <source>
        <dbReference type="EMBL" id="PYE83693.1"/>
    </source>
</evidence>
<proteinExistence type="predicted"/>
<reference evidence="1 2" key="1">
    <citation type="submission" date="2018-06" db="EMBL/GenBank/DDBJ databases">
        <title>Genomic Encyclopedia of Type Strains, Phase III (KMG-III): the genomes of soil and plant-associated and newly described type strains.</title>
        <authorList>
            <person name="Whitman W."/>
        </authorList>
    </citation>
    <scope>NUCLEOTIDE SEQUENCE [LARGE SCALE GENOMIC DNA]</scope>
    <source>
        <strain evidence="1 2">CECT 9025</strain>
    </source>
</reference>
<dbReference type="InterPro" id="IPR045514">
    <property type="entry name" value="DUF6478"/>
</dbReference>
<dbReference type="EMBL" id="QJTE01000003">
    <property type="protein sequence ID" value="PYE83693.1"/>
    <property type="molecule type" value="Genomic_DNA"/>
</dbReference>
<organism evidence="1 2">
    <name type="scientific">Pseudoroseicyclus aestuarii</name>
    <dbReference type="NCBI Taxonomy" id="1795041"/>
    <lineage>
        <taxon>Bacteria</taxon>
        <taxon>Pseudomonadati</taxon>
        <taxon>Pseudomonadota</taxon>
        <taxon>Alphaproteobacteria</taxon>
        <taxon>Rhodobacterales</taxon>
        <taxon>Paracoccaceae</taxon>
        <taxon>Pseudoroseicyclus</taxon>
    </lineage>
</organism>
<keyword evidence="2" id="KW-1185">Reference proteome</keyword>
<gene>
    <name evidence="1" type="ORF">DFP88_10351</name>
</gene>